<dbReference type="Gene3D" id="2.130.10.130">
    <property type="entry name" value="Integrin alpha, N-terminal"/>
    <property type="match status" value="1"/>
</dbReference>
<name>A0A1B7Z1S6_9FLAO</name>
<dbReference type="OrthoDB" id="266400at2"/>
<dbReference type="Proteomes" id="UP000092164">
    <property type="component" value="Unassembled WGS sequence"/>
</dbReference>
<dbReference type="AlphaFoldDB" id="A0A1B7Z1S6"/>
<reference evidence="3" key="1">
    <citation type="submission" date="2016-06" db="EMBL/GenBank/DDBJ databases">
        <authorList>
            <person name="Zhan P."/>
        </authorList>
    </citation>
    <scope>NUCLEOTIDE SEQUENCE [LARGE SCALE GENOMIC DNA]</scope>
    <source>
        <strain evidence="3">T28</strain>
    </source>
</reference>
<dbReference type="SUPFAM" id="SSF69318">
    <property type="entry name" value="Integrin alpha N-terminal domain"/>
    <property type="match status" value="1"/>
</dbReference>
<comment type="caution">
    <text evidence="2">The sequence shown here is derived from an EMBL/GenBank/DDBJ whole genome shotgun (WGS) entry which is preliminary data.</text>
</comment>
<proteinExistence type="predicted"/>
<keyword evidence="1" id="KW-0732">Signal</keyword>
<dbReference type="EMBL" id="LZFP01000045">
    <property type="protein sequence ID" value="OBR36659.1"/>
    <property type="molecule type" value="Genomic_DNA"/>
</dbReference>
<sequence>MIKSVQLKNRYMTRVLPLMLLCICTWQVRCQKSLSTNLKYIEIDSAKQKWGDWNQPEWLRYFGLDAGDVNNDGFLDVLSGRYLYQNPGGDMAAPWQRTVLDDNVDGIFITDVDFDGYADIIAMALPDIFWYEALNKEGTKFTRRKIGQIPATSHVNSQGFEKAQLIKGGPSEFVIAGNGDIYAITIPEKNIDSALWNIQLICKDTSDEGIGVGDIDGDGDLDIAAGRRPEGEEEPSILVWFENPGNLNAPWAETIVGNSEHPIDRIAISDVDGNAKADIVITEERYPGLEPDASIWWYGQLASNNWHRNKISTQFSSNNLDIKDIDNDGDIDILTAEHKGSTLEMQLWENNGKGMFSKTILDTGKENHLGTQWTDLDQDGDLDIIGAGWDQYKYLHLWRNDSIKKESKTKARQRAKGKKTKRSVDIEEGIYENRPHYLIYTQNATYYLDKSGGGFSRIIDSFGNDYIGFKKDPWGVYPESAASAFRGLPNFVHLGEDNGAGHPGHDKCDSEKIDDRTIRTTSKSGHWQWDYAFYDEHVIVSVLKSDPKIPYWFLYEGTPGGSYRPYETIFGTSAATPVDNIPDFYQGNYINGDFQWAYFSQKKSPTTLFLGMQTTDSKNDMMALLGNSTNGITSADGMTVFGFGRKEPTQPLLRGKNKFIIGMYEHSSASDDRLSKLTDFIEQKISILNQPK</sequence>
<keyword evidence="3" id="KW-1185">Reference proteome</keyword>
<dbReference type="InterPro" id="IPR028994">
    <property type="entry name" value="Integrin_alpha_N"/>
</dbReference>
<dbReference type="Pfam" id="PF13517">
    <property type="entry name" value="FG-GAP_3"/>
    <property type="match status" value="2"/>
</dbReference>
<gene>
    <name evidence="2" type="ORF">A9200_09585</name>
</gene>
<organism evidence="2 3">
    <name type="scientific">Maribacter hydrothermalis</name>
    <dbReference type="NCBI Taxonomy" id="1836467"/>
    <lineage>
        <taxon>Bacteria</taxon>
        <taxon>Pseudomonadati</taxon>
        <taxon>Bacteroidota</taxon>
        <taxon>Flavobacteriia</taxon>
        <taxon>Flavobacteriales</taxon>
        <taxon>Flavobacteriaceae</taxon>
        <taxon>Maribacter</taxon>
    </lineage>
</organism>
<dbReference type="KEGG" id="mart:BTR34_13690"/>
<evidence type="ECO:0000313" key="3">
    <source>
        <dbReference type="Proteomes" id="UP000092164"/>
    </source>
</evidence>
<evidence type="ECO:0000256" key="1">
    <source>
        <dbReference type="ARBA" id="ARBA00022729"/>
    </source>
</evidence>
<dbReference type="InterPro" id="IPR013517">
    <property type="entry name" value="FG-GAP"/>
</dbReference>
<evidence type="ECO:0008006" key="4">
    <source>
        <dbReference type="Google" id="ProtNLM"/>
    </source>
</evidence>
<dbReference type="STRING" id="1836467.BTR34_13690"/>
<dbReference type="PANTHER" id="PTHR44103">
    <property type="entry name" value="PROPROTEIN CONVERTASE P"/>
    <property type="match status" value="1"/>
</dbReference>
<dbReference type="PANTHER" id="PTHR44103:SF1">
    <property type="entry name" value="PROPROTEIN CONVERTASE P"/>
    <property type="match status" value="1"/>
</dbReference>
<protein>
    <recommendedName>
        <fullName evidence="4">Repeat domain-containing protein</fullName>
    </recommendedName>
</protein>
<accession>A0A1B7Z1S6</accession>
<evidence type="ECO:0000313" key="2">
    <source>
        <dbReference type="EMBL" id="OBR36659.1"/>
    </source>
</evidence>